<dbReference type="VEuPathDB" id="FungiDB:A9K55_007007"/>
<evidence type="ECO:0000256" key="2">
    <source>
        <dbReference type="ARBA" id="ARBA00022801"/>
    </source>
</evidence>
<dbReference type="InterPro" id="IPR029058">
    <property type="entry name" value="AB_hydrolase_fold"/>
</dbReference>
<dbReference type="InterPro" id="IPR005645">
    <property type="entry name" value="FSH-like_dom"/>
</dbReference>
<dbReference type="EMBL" id="CP023324">
    <property type="protein sequence ID" value="ATY62878.1"/>
    <property type="molecule type" value="Genomic_DNA"/>
</dbReference>
<dbReference type="GO" id="GO:0005634">
    <property type="term" value="C:nucleus"/>
    <property type="evidence" value="ECO:0007669"/>
    <property type="project" value="TreeGrafter"/>
</dbReference>
<dbReference type="Pfam" id="PF03959">
    <property type="entry name" value="FSH1"/>
    <property type="match status" value="1"/>
</dbReference>
<dbReference type="OrthoDB" id="414698at2759"/>
<dbReference type="SUPFAM" id="SSF53474">
    <property type="entry name" value="alpha/beta-Hydrolases"/>
    <property type="match status" value="1"/>
</dbReference>
<evidence type="ECO:0000256" key="1">
    <source>
        <dbReference type="ARBA" id="ARBA00005863"/>
    </source>
</evidence>
<protein>
    <submittedName>
        <fullName evidence="4">Citrinin biosynthesis oxydoreductase</fullName>
    </submittedName>
</protein>
<evidence type="ECO:0000313" key="4">
    <source>
        <dbReference type="EMBL" id="ATY62878.1"/>
    </source>
</evidence>
<organism evidence="4 5">
    <name type="scientific">Cordyceps militaris</name>
    <name type="common">Caterpillar fungus</name>
    <name type="synonym">Clavaria militaris</name>
    <dbReference type="NCBI Taxonomy" id="73501"/>
    <lineage>
        <taxon>Eukaryota</taxon>
        <taxon>Fungi</taxon>
        <taxon>Dikarya</taxon>
        <taxon>Ascomycota</taxon>
        <taxon>Pezizomycotina</taxon>
        <taxon>Sordariomycetes</taxon>
        <taxon>Hypocreomycetidae</taxon>
        <taxon>Hypocreales</taxon>
        <taxon>Cordycipitaceae</taxon>
        <taxon>Cordyceps</taxon>
    </lineage>
</organism>
<dbReference type="Proteomes" id="UP000323067">
    <property type="component" value="Chromosome vii"/>
</dbReference>
<feature type="domain" description="Serine hydrolase" evidence="3">
    <location>
        <begin position="3"/>
        <end position="217"/>
    </location>
</feature>
<dbReference type="InterPro" id="IPR050593">
    <property type="entry name" value="LovG"/>
</dbReference>
<proteinExistence type="inferred from homology"/>
<dbReference type="GO" id="GO:0005737">
    <property type="term" value="C:cytoplasm"/>
    <property type="evidence" value="ECO:0007669"/>
    <property type="project" value="TreeGrafter"/>
</dbReference>
<dbReference type="AlphaFoldDB" id="A0A2H4SIE2"/>
<evidence type="ECO:0000313" key="5">
    <source>
        <dbReference type="Proteomes" id="UP000323067"/>
    </source>
</evidence>
<dbReference type="GO" id="GO:0016787">
    <property type="term" value="F:hydrolase activity"/>
    <property type="evidence" value="ECO:0007669"/>
    <property type="project" value="UniProtKB-KW"/>
</dbReference>
<dbReference type="VEuPathDB" id="FungiDB:CCM_08019"/>
<keyword evidence="2" id="KW-0378">Hydrolase</keyword>
<dbReference type="Gene3D" id="3.40.50.1820">
    <property type="entry name" value="alpha/beta hydrolase"/>
    <property type="match status" value="1"/>
</dbReference>
<dbReference type="PANTHER" id="PTHR48070:SF3">
    <property type="entry name" value="ESTERASE DBAE-RELATED"/>
    <property type="match status" value="1"/>
</dbReference>
<reference evidence="4 5" key="1">
    <citation type="journal article" date="2017" name="BMC Genomics">
        <title>Chromosome level assembly and secondary metabolite potential of the parasitic fungus Cordyceps militaris.</title>
        <authorList>
            <person name="Kramer G.J."/>
            <person name="Nodwell J.R."/>
        </authorList>
    </citation>
    <scope>NUCLEOTIDE SEQUENCE [LARGE SCALE GENOMIC DNA]</scope>
    <source>
        <strain evidence="4 5">ATCC 34164</strain>
    </source>
</reference>
<gene>
    <name evidence="4" type="ORF">A9K55_007007</name>
</gene>
<accession>A0A2H4SIE2</accession>
<evidence type="ECO:0000259" key="3">
    <source>
        <dbReference type="Pfam" id="PF03959"/>
    </source>
</evidence>
<name>A0A2H4SIE2_CORMI</name>
<comment type="similarity">
    <text evidence="1">Belongs to the LovG family.</text>
</comment>
<sequence>MSKPVILCLHGRGANAEIFEIQSMPLVRHLERRFECLFVDAPNECDAGPNILPIFEDEAPFYSWLGSGSSPKNASHYEAIEESIHLLNDLESSTPNIVGILGFSQGAAVGLGLLLRDQRRRIMGLPCVGYQFGVFAGEVRLPVLLDYVDSGASTPSIETDYSRPILGLTTPTLHATGRLDHLAANGRKLTKSEIGTNATFLAYEGGHEMPRNAKDTQFVSQWIDALMNRRKGTLK</sequence>
<dbReference type="GO" id="GO:0044550">
    <property type="term" value="P:secondary metabolite biosynthetic process"/>
    <property type="evidence" value="ECO:0007669"/>
    <property type="project" value="TreeGrafter"/>
</dbReference>
<dbReference type="PANTHER" id="PTHR48070">
    <property type="entry name" value="ESTERASE OVCA2"/>
    <property type="match status" value="1"/>
</dbReference>